<feature type="signal peptide" evidence="9">
    <location>
        <begin position="1"/>
        <end position="23"/>
    </location>
</feature>
<dbReference type="Proteomes" id="UP000069205">
    <property type="component" value="Chromosome"/>
</dbReference>
<dbReference type="AlphaFoldDB" id="A0A0K2GBU2"/>
<feature type="chain" id="PRO_5005476908" description="Group 1 truncated hemoglobin" evidence="9">
    <location>
        <begin position="24"/>
        <end position="147"/>
    </location>
</feature>
<keyword evidence="6" id="KW-0561">Oxygen transport</keyword>
<evidence type="ECO:0000256" key="7">
    <source>
        <dbReference type="PIRSR" id="PIRSR002030-1"/>
    </source>
</evidence>
<dbReference type="CDD" id="cd00454">
    <property type="entry name" value="TrHb1_N"/>
    <property type="match status" value="1"/>
</dbReference>
<dbReference type="PIRSF" id="PIRSF002030">
    <property type="entry name" value="Globin_Protozoa/Cyanobacteria"/>
    <property type="match status" value="1"/>
</dbReference>
<dbReference type="KEGG" id="nmv:NITMOv2_1993"/>
<comment type="similarity">
    <text evidence="1 6">Belongs to the truncated hemoglobin family. Group I subfamily.</text>
</comment>
<dbReference type="InterPro" id="IPR001486">
    <property type="entry name" value="Hemoglobin_trunc"/>
</dbReference>
<evidence type="ECO:0000256" key="5">
    <source>
        <dbReference type="ARBA" id="ARBA00023004"/>
    </source>
</evidence>
<evidence type="ECO:0000313" key="11">
    <source>
        <dbReference type="Proteomes" id="UP000069205"/>
    </source>
</evidence>
<evidence type="ECO:0000256" key="8">
    <source>
        <dbReference type="PIRSR" id="PIRSR601486-1"/>
    </source>
</evidence>
<dbReference type="GO" id="GO:0046872">
    <property type="term" value="F:metal ion binding"/>
    <property type="evidence" value="ECO:0007669"/>
    <property type="project" value="UniProtKB-UniRule"/>
</dbReference>
<accession>A0A0K2GBU2</accession>
<dbReference type="GO" id="GO:0020037">
    <property type="term" value="F:heme binding"/>
    <property type="evidence" value="ECO:0007669"/>
    <property type="project" value="InterPro"/>
</dbReference>
<dbReference type="STRING" id="42253.NITMOv2_1993"/>
<keyword evidence="9" id="KW-0732">Signal</keyword>
<reference evidence="10 11" key="1">
    <citation type="journal article" date="2015" name="Proc. Natl. Acad. Sci. U.S.A.">
        <title>Expanded metabolic versatility of ubiquitous nitrite-oxidizing bacteria from the genus Nitrospira.</title>
        <authorList>
            <person name="Koch H."/>
            <person name="Lucker S."/>
            <person name="Albertsen M."/>
            <person name="Kitzinger K."/>
            <person name="Herbold C."/>
            <person name="Spieck E."/>
            <person name="Nielsen P.H."/>
            <person name="Wagner M."/>
            <person name="Daims H."/>
        </authorList>
    </citation>
    <scope>NUCLEOTIDE SEQUENCE [LARGE SCALE GENOMIC DNA]</scope>
    <source>
        <strain evidence="10 11">NSP M-1</strain>
    </source>
</reference>
<evidence type="ECO:0000256" key="1">
    <source>
        <dbReference type="ARBA" id="ARBA00009660"/>
    </source>
</evidence>
<organism evidence="10 11">
    <name type="scientific">Nitrospira moscoviensis</name>
    <dbReference type="NCBI Taxonomy" id="42253"/>
    <lineage>
        <taxon>Bacteria</taxon>
        <taxon>Pseudomonadati</taxon>
        <taxon>Nitrospirota</taxon>
        <taxon>Nitrospiria</taxon>
        <taxon>Nitrospirales</taxon>
        <taxon>Nitrospiraceae</taxon>
        <taxon>Nitrospira</taxon>
    </lineage>
</organism>
<dbReference type="SUPFAM" id="SSF46458">
    <property type="entry name" value="Globin-like"/>
    <property type="match status" value="1"/>
</dbReference>
<keyword evidence="4 6" id="KW-0479">Metal-binding</keyword>
<dbReference type="InterPro" id="IPR016339">
    <property type="entry name" value="Hemoglobin_trunc_I"/>
</dbReference>
<keyword evidence="11" id="KW-1185">Reference proteome</keyword>
<protein>
    <recommendedName>
        <fullName evidence="6">Group 1 truncated hemoglobin</fullName>
    </recommendedName>
</protein>
<gene>
    <name evidence="10" type="ORF">NITMOv2_1993</name>
</gene>
<evidence type="ECO:0000256" key="4">
    <source>
        <dbReference type="ARBA" id="ARBA00022723"/>
    </source>
</evidence>
<name>A0A0K2GBU2_NITMO</name>
<comment type="cofactor">
    <cofactor evidence="7">
        <name>heme</name>
        <dbReference type="ChEBI" id="CHEBI:30413"/>
    </cofactor>
    <text evidence="7">Binds 1 heme group per subunit.</text>
</comment>
<dbReference type="GO" id="GO:0005344">
    <property type="term" value="F:oxygen carrier activity"/>
    <property type="evidence" value="ECO:0007669"/>
    <property type="project" value="UniProtKB-UniRule"/>
</dbReference>
<feature type="binding site" description="distal binding residue" evidence="8">
    <location>
        <position position="74"/>
    </location>
    <ligand>
        <name>heme</name>
        <dbReference type="ChEBI" id="CHEBI:30413"/>
    </ligand>
    <ligandPart>
        <name>Fe</name>
        <dbReference type="ChEBI" id="CHEBI:18248"/>
    </ligandPart>
</feature>
<evidence type="ECO:0000256" key="3">
    <source>
        <dbReference type="ARBA" id="ARBA00022617"/>
    </source>
</evidence>
<dbReference type="PATRIC" id="fig|42253.5.peg.1964"/>
<feature type="binding site" description="distal binding residue" evidence="8">
    <location>
        <position position="98"/>
    </location>
    <ligand>
        <name>heme</name>
        <dbReference type="ChEBI" id="CHEBI:30413"/>
    </ligand>
    <ligandPart>
        <name>Fe</name>
        <dbReference type="ChEBI" id="CHEBI:18248"/>
    </ligandPart>
</feature>
<dbReference type="EMBL" id="CP011801">
    <property type="protein sequence ID" value="ALA58410.1"/>
    <property type="molecule type" value="Genomic_DNA"/>
</dbReference>
<evidence type="ECO:0000256" key="9">
    <source>
        <dbReference type="SAM" id="SignalP"/>
    </source>
</evidence>
<keyword evidence="2 6" id="KW-0813">Transport</keyword>
<keyword evidence="3 6" id="KW-0349">Heme</keyword>
<evidence type="ECO:0000256" key="6">
    <source>
        <dbReference type="PIRNR" id="PIRNR002030"/>
    </source>
</evidence>
<sequence length="147" mass="15364">MKRLSMMSVAVMSVVLTAGAATAAAGAKGKSLYDRLGGKGAITAVVDTFVGNVGGDKRINGYFATTDIPKLKMHLVNQICEAAGGPCTYTGRTMKQTHAGMGVDEAAFNALVEDLVKALDHHKVGKAEKDELLGILGPMKSDIVEKK</sequence>
<dbReference type="Pfam" id="PF01152">
    <property type="entry name" value="Bac_globin"/>
    <property type="match status" value="1"/>
</dbReference>
<dbReference type="GO" id="GO:0019825">
    <property type="term" value="F:oxygen binding"/>
    <property type="evidence" value="ECO:0007669"/>
    <property type="project" value="InterPro"/>
</dbReference>
<feature type="binding site" description="proximal binding residue" evidence="7">
    <location>
        <position position="98"/>
    </location>
    <ligand>
        <name>heme</name>
        <dbReference type="ChEBI" id="CHEBI:30413"/>
    </ligand>
    <ligandPart>
        <name>Fe</name>
        <dbReference type="ChEBI" id="CHEBI:18248"/>
    </ligandPart>
</feature>
<dbReference type="Gene3D" id="1.10.490.10">
    <property type="entry name" value="Globins"/>
    <property type="match status" value="1"/>
</dbReference>
<dbReference type="OrthoDB" id="9795814at2"/>
<evidence type="ECO:0000313" key="10">
    <source>
        <dbReference type="EMBL" id="ALA58410.1"/>
    </source>
</evidence>
<keyword evidence="5 6" id="KW-0408">Iron</keyword>
<evidence type="ECO:0000256" key="2">
    <source>
        <dbReference type="ARBA" id="ARBA00022448"/>
    </source>
</evidence>
<dbReference type="InterPro" id="IPR009050">
    <property type="entry name" value="Globin-like_sf"/>
</dbReference>
<dbReference type="RefSeq" id="WP_053379580.1">
    <property type="nucleotide sequence ID" value="NZ_CP011801.1"/>
</dbReference>
<proteinExistence type="inferred from homology"/>
<dbReference type="InterPro" id="IPR012292">
    <property type="entry name" value="Globin/Proto"/>
</dbReference>